<evidence type="ECO:0000313" key="3">
    <source>
        <dbReference type="Proteomes" id="UP000028837"/>
    </source>
</evidence>
<accession>A0A086KXK0</accession>
<protein>
    <submittedName>
        <fullName evidence="2">Uncharacterized protein</fullName>
    </submittedName>
</protein>
<organism evidence="2 3">
    <name type="scientific">Toxoplasma gondii GAB2-2007-GAL-DOM2</name>
    <dbReference type="NCBI Taxonomy" id="1130820"/>
    <lineage>
        <taxon>Eukaryota</taxon>
        <taxon>Sar</taxon>
        <taxon>Alveolata</taxon>
        <taxon>Apicomplexa</taxon>
        <taxon>Conoidasida</taxon>
        <taxon>Coccidia</taxon>
        <taxon>Eucoccidiorida</taxon>
        <taxon>Eimeriorina</taxon>
        <taxon>Sarcocystidae</taxon>
        <taxon>Toxoplasma</taxon>
    </lineage>
</organism>
<dbReference type="VEuPathDB" id="ToxoDB:TGDOM2_273468A"/>
<dbReference type="EMBL" id="AHZU02000047">
    <property type="protein sequence ID" value="KFG49118.1"/>
    <property type="molecule type" value="Genomic_DNA"/>
</dbReference>
<name>A0A086KXK0_TOXGO</name>
<reference evidence="2 3" key="1">
    <citation type="submission" date="2014-02" db="EMBL/GenBank/DDBJ databases">
        <authorList>
            <person name="Sibley D."/>
            <person name="Venepally P."/>
            <person name="Karamycheva S."/>
            <person name="Hadjithomas M."/>
            <person name="Khan A."/>
            <person name="Brunk B."/>
            <person name="Roos D."/>
            <person name="Caler E."/>
            <person name="Lorenzi H."/>
        </authorList>
    </citation>
    <scope>NUCLEOTIDE SEQUENCE [LARGE SCALE GENOMIC DNA]</scope>
    <source>
        <strain evidence="2 3">GAB2-2007-GAL-DOM2</strain>
    </source>
</reference>
<comment type="caution">
    <text evidence="2">The sequence shown here is derived from an EMBL/GenBank/DDBJ whole genome shotgun (WGS) entry which is preliminary data.</text>
</comment>
<evidence type="ECO:0000313" key="2">
    <source>
        <dbReference type="EMBL" id="KFG49118.1"/>
    </source>
</evidence>
<gene>
    <name evidence="2" type="ORF">TGDOM2_273468A</name>
</gene>
<sequence length="103" mass="12593">MTRRNAIEYREALLHDMQKKKENQHELERLYLEEQVKEWQKQDAQILREEEGRRRLLAEVIQSRQELCHHKAAEAERLADQKKQELAEVKEHFRQFKEEAARS</sequence>
<proteinExistence type="predicted"/>
<feature type="coiled-coil region" evidence="1">
    <location>
        <begin position="72"/>
        <end position="99"/>
    </location>
</feature>
<dbReference type="OrthoDB" id="10339870at2759"/>
<dbReference type="AlphaFoldDB" id="A0A086KXK0"/>
<keyword evidence="1" id="KW-0175">Coiled coil</keyword>
<dbReference type="Proteomes" id="UP000028837">
    <property type="component" value="Unassembled WGS sequence"/>
</dbReference>
<evidence type="ECO:0000256" key="1">
    <source>
        <dbReference type="SAM" id="Coils"/>
    </source>
</evidence>
<feature type="non-terminal residue" evidence="2">
    <location>
        <position position="103"/>
    </location>
</feature>